<name>G8BW75_TETPH</name>
<dbReference type="eggNOG" id="KOG1203">
    <property type="taxonomic scope" value="Eukaryota"/>
</dbReference>
<dbReference type="Gene3D" id="3.40.50.720">
    <property type="entry name" value="NAD(P)-binding Rossmann-like Domain"/>
    <property type="match status" value="1"/>
</dbReference>
<gene>
    <name evidence="2" type="primary">TPHA0G03120</name>
    <name evidence="2" type="ordered locus">TPHA_0G03120</name>
</gene>
<reference evidence="2 3" key="1">
    <citation type="journal article" date="2011" name="Proc. Natl. Acad. Sci. U.S.A.">
        <title>Evolutionary erosion of yeast sex chromosomes by mating-type switching accidents.</title>
        <authorList>
            <person name="Gordon J.L."/>
            <person name="Armisen D."/>
            <person name="Proux-Wera E."/>
            <person name="Oheigeartaigh S.S."/>
            <person name="Byrne K.P."/>
            <person name="Wolfe K.H."/>
        </authorList>
    </citation>
    <scope>NUCLEOTIDE SEQUENCE [LARGE SCALE GENOMIC DNA]</scope>
    <source>
        <strain evidence="3">ATCC 24235 / CBS 4417 / NBRC 1672 / NRRL Y-8282 / UCD 70-5</strain>
    </source>
</reference>
<feature type="domain" description="NAD(P)-binding" evidence="1">
    <location>
        <begin position="10"/>
        <end position="202"/>
    </location>
</feature>
<dbReference type="CDD" id="cd05243">
    <property type="entry name" value="SDR_a5"/>
    <property type="match status" value="1"/>
</dbReference>
<sequence>MSPLKVAVFGATGRIGGRVMNLLIKSDAFAPPMAVVRKKEQVELFKDGATAAVTSIVEATVAEIANTIKGYDAVVFAAANFRAGGESSALLVDLDGCNKVVDACKLANVKRFVLISAVKAQDRDFWDVVPGFKPYYIIKNAADQYVFHSDLDYTVIQPGWFNENKGTGKMLKKQDLSKTESEQWPITMDDVALSVTESLQHPESTTRKVITLSNGDTPMAEAFKTF</sequence>
<dbReference type="Proteomes" id="UP000005666">
    <property type="component" value="Chromosome 7"/>
</dbReference>
<evidence type="ECO:0000259" key="1">
    <source>
        <dbReference type="Pfam" id="PF13460"/>
    </source>
</evidence>
<dbReference type="EMBL" id="HE612862">
    <property type="protein sequence ID" value="CCE64153.1"/>
    <property type="molecule type" value="Genomic_DNA"/>
</dbReference>
<dbReference type="InterPro" id="IPR016040">
    <property type="entry name" value="NAD(P)-bd_dom"/>
</dbReference>
<accession>G8BW75</accession>
<dbReference type="RefSeq" id="XP_003686587.1">
    <property type="nucleotide sequence ID" value="XM_003686539.1"/>
</dbReference>
<evidence type="ECO:0000313" key="2">
    <source>
        <dbReference type="EMBL" id="CCE64153.1"/>
    </source>
</evidence>
<dbReference type="PANTHER" id="PTHR15020:SF50">
    <property type="entry name" value="UPF0659 PROTEIN YMR090W"/>
    <property type="match status" value="1"/>
</dbReference>
<dbReference type="HOGENOM" id="CLU_025711_1_2_1"/>
<dbReference type="Pfam" id="PF13460">
    <property type="entry name" value="NAD_binding_10"/>
    <property type="match status" value="1"/>
</dbReference>
<keyword evidence="3" id="KW-1185">Reference proteome</keyword>
<proteinExistence type="predicted"/>
<dbReference type="SUPFAM" id="SSF51735">
    <property type="entry name" value="NAD(P)-binding Rossmann-fold domains"/>
    <property type="match status" value="1"/>
</dbReference>
<dbReference type="STRING" id="1071381.G8BW75"/>
<evidence type="ECO:0000313" key="3">
    <source>
        <dbReference type="Proteomes" id="UP000005666"/>
    </source>
</evidence>
<dbReference type="AlphaFoldDB" id="G8BW75"/>
<dbReference type="OMA" id="YFKNEVG"/>
<dbReference type="InterPro" id="IPR036291">
    <property type="entry name" value="NAD(P)-bd_dom_sf"/>
</dbReference>
<dbReference type="PANTHER" id="PTHR15020">
    <property type="entry name" value="FLAVIN REDUCTASE-RELATED"/>
    <property type="match status" value="1"/>
</dbReference>
<dbReference type="OrthoDB" id="10254604at2759"/>
<protein>
    <recommendedName>
        <fullName evidence="1">NAD(P)-binding domain-containing protein</fullName>
    </recommendedName>
</protein>
<dbReference type="KEGG" id="tpf:TPHA_0G03120"/>
<organism evidence="2 3">
    <name type="scientific">Tetrapisispora phaffii (strain ATCC 24235 / CBS 4417 / NBRC 1672 / NRRL Y-8282 / UCD 70-5)</name>
    <name type="common">Yeast</name>
    <name type="synonym">Fabospora phaffii</name>
    <dbReference type="NCBI Taxonomy" id="1071381"/>
    <lineage>
        <taxon>Eukaryota</taxon>
        <taxon>Fungi</taxon>
        <taxon>Dikarya</taxon>
        <taxon>Ascomycota</taxon>
        <taxon>Saccharomycotina</taxon>
        <taxon>Saccharomycetes</taxon>
        <taxon>Saccharomycetales</taxon>
        <taxon>Saccharomycetaceae</taxon>
        <taxon>Tetrapisispora</taxon>
    </lineage>
</organism>
<dbReference type="GeneID" id="11533680"/>